<dbReference type="PANTHER" id="PTHR21180">
    <property type="entry name" value="ENDONUCLEASE/EXONUCLEASE/PHOSPHATASE FAMILY DOMAIN-CONTAINING PROTEIN 1"/>
    <property type="match status" value="1"/>
</dbReference>
<feature type="domain" description="Helix-hairpin-helix DNA-binding motif class 1" evidence="2">
    <location>
        <begin position="191"/>
        <end position="210"/>
    </location>
</feature>
<sequence>MPSFTKKQQIAILIVGALLIFILSFKALDMEEKAEDTHFREIEFSEKHSSDELSSQGETEEARKDETTEFVVYVKGAVKYPGILVVEEGTRLADVVELAGGPEEGADFNMVNLAKKVQDEEMIHIPYAGEELTTQPLGETEATAGTTSGGNEKVNINKASEEELKSLPGIGEVTARKIVDHRASSPFKAVEDIMDVSGIGEKKFEAIKDNITVN</sequence>
<protein>
    <submittedName>
        <fullName evidence="3">ComE operon protein 1</fullName>
    </submittedName>
</protein>
<dbReference type="EMBL" id="MKIE01000003">
    <property type="protein sequence ID" value="OHW62520.1"/>
    <property type="molecule type" value="Genomic_DNA"/>
</dbReference>
<dbReference type="Pfam" id="PF10531">
    <property type="entry name" value="SLBB"/>
    <property type="match status" value="1"/>
</dbReference>
<dbReference type="Gene3D" id="1.10.150.320">
    <property type="entry name" value="Photosystem II 12 kDa extrinsic protein"/>
    <property type="match status" value="1"/>
</dbReference>
<evidence type="ECO:0000259" key="2">
    <source>
        <dbReference type="SMART" id="SM00278"/>
    </source>
</evidence>
<proteinExistence type="predicted"/>
<gene>
    <name evidence="3" type="primary">comEA</name>
    <name evidence="3" type="ORF">EUAN_10840</name>
</gene>
<dbReference type="Proteomes" id="UP000180254">
    <property type="component" value="Unassembled WGS sequence"/>
</dbReference>
<comment type="caution">
    <text evidence="3">The sequence shown here is derived from an EMBL/GenBank/DDBJ whole genome shotgun (WGS) entry which is preliminary data.</text>
</comment>
<dbReference type="InterPro" id="IPR019554">
    <property type="entry name" value="Soluble_ligand-bd"/>
</dbReference>
<dbReference type="SMART" id="SM00278">
    <property type="entry name" value="HhH1"/>
    <property type="match status" value="2"/>
</dbReference>
<organism evidence="3 4">
    <name type="scientific">Andreesenia angusta</name>
    <dbReference type="NCBI Taxonomy" id="39480"/>
    <lineage>
        <taxon>Bacteria</taxon>
        <taxon>Bacillati</taxon>
        <taxon>Bacillota</taxon>
        <taxon>Tissierellia</taxon>
        <taxon>Tissierellales</taxon>
        <taxon>Gottschalkiaceae</taxon>
        <taxon>Andreesenia</taxon>
    </lineage>
</organism>
<dbReference type="GO" id="GO:0003677">
    <property type="term" value="F:DNA binding"/>
    <property type="evidence" value="ECO:0007669"/>
    <property type="project" value="InterPro"/>
</dbReference>
<dbReference type="InterPro" id="IPR003583">
    <property type="entry name" value="Hlx-hairpin-Hlx_DNA-bd_motif"/>
</dbReference>
<name>A0A1S1V7Z1_9FIRM</name>
<dbReference type="SUPFAM" id="SSF47781">
    <property type="entry name" value="RuvA domain 2-like"/>
    <property type="match status" value="1"/>
</dbReference>
<keyword evidence="4" id="KW-1185">Reference proteome</keyword>
<evidence type="ECO:0000313" key="4">
    <source>
        <dbReference type="Proteomes" id="UP000180254"/>
    </source>
</evidence>
<reference evidence="3 4" key="1">
    <citation type="submission" date="2016-09" db="EMBL/GenBank/DDBJ databases">
        <title>Genome sequence of Eubacterium angustum.</title>
        <authorList>
            <person name="Poehlein A."/>
            <person name="Daniel R."/>
        </authorList>
    </citation>
    <scope>NUCLEOTIDE SEQUENCE [LARGE SCALE GENOMIC DNA]</scope>
    <source>
        <strain evidence="3 4">DSM 1989</strain>
    </source>
</reference>
<dbReference type="GO" id="GO:0015628">
    <property type="term" value="P:protein secretion by the type II secretion system"/>
    <property type="evidence" value="ECO:0007669"/>
    <property type="project" value="TreeGrafter"/>
</dbReference>
<dbReference type="InterPro" id="IPR010994">
    <property type="entry name" value="RuvA_2-like"/>
</dbReference>
<evidence type="ECO:0000313" key="3">
    <source>
        <dbReference type="EMBL" id="OHW62520.1"/>
    </source>
</evidence>
<dbReference type="STRING" id="39480.EUAN_10840"/>
<dbReference type="InterPro" id="IPR051675">
    <property type="entry name" value="Endo/Exo/Phosphatase_dom_1"/>
</dbReference>
<accession>A0A1S1V7Z1</accession>
<evidence type="ECO:0000256" key="1">
    <source>
        <dbReference type="SAM" id="MobiDB-lite"/>
    </source>
</evidence>
<feature type="compositionally biased region" description="Basic and acidic residues" evidence="1">
    <location>
        <begin position="41"/>
        <end position="51"/>
    </location>
</feature>
<dbReference type="GO" id="GO:0006281">
    <property type="term" value="P:DNA repair"/>
    <property type="evidence" value="ECO:0007669"/>
    <property type="project" value="InterPro"/>
</dbReference>
<dbReference type="OrthoDB" id="9790239at2"/>
<feature type="region of interest" description="Disordered" evidence="1">
    <location>
        <begin position="41"/>
        <end position="66"/>
    </location>
</feature>
<dbReference type="AlphaFoldDB" id="A0A1S1V7Z1"/>
<dbReference type="NCBIfam" id="TIGR00426">
    <property type="entry name" value="competence protein ComEA helix-hairpin-helix repeat region"/>
    <property type="match status" value="1"/>
</dbReference>
<dbReference type="PANTHER" id="PTHR21180:SF32">
    <property type="entry name" value="ENDONUCLEASE_EXONUCLEASE_PHOSPHATASE FAMILY DOMAIN-CONTAINING PROTEIN 1"/>
    <property type="match status" value="1"/>
</dbReference>
<dbReference type="RefSeq" id="WP_071062460.1">
    <property type="nucleotide sequence ID" value="NZ_MKIE01000003.1"/>
</dbReference>
<dbReference type="GO" id="GO:0015627">
    <property type="term" value="C:type II protein secretion system complex"/>
    <property type="evidence" value="ECO:0007669"/>
    <property type="project" value="TreeGrafter"/>
</dbReference>
<feature type="domain" description="Helix-hairpin-helix DNA-binding motif class 1" evidence="2">
    <location>
        <begin position="162"/>
        <end position="181"/>
    </location>
</feature>
<dbReference type="InterPro" id="IPR004509">
    <property type="entry name" value="Competence_ComEA_HhH"/>
</dbReference>
<dbReference type="Pfam" id="PF12836">
    <property type="entry name" value="HHH_3"/>
    <property type="match status" value="1"/>
</dbReference>